<proteinExistence type="predicted"/>
<dbReference type="Proteomes" id="UP000249526">
    <property type="component" value="Unassembled WGS sequence"/>
</dbReference>
<organism evidence="2 3">
    <name type="scientific">Aspergillus piperis CBS 112811</name>
    <dbReference type="NCBI Taxonomy" id="1448313"/>
    <lineage>
        <taxon>Eukaryota</taxon>
        <taxon>Fungi</taxon>
        <taxon>Dikarya</taxon>
        <taxon>Ascomycota</taxon>
        <taxon>Pezizomycotina</taxon>
        <taxon>Eurotiomycetes</taxon>
        <taxon>Eurotiomycetidae</taxon>
        <taxon>Eurotiales</taxon>
        <taxon>Aspergillaceae</taxon>
        <taxon>Aspergillus</taxon>
        <taxon>Aspergillus subgen. Circumdati</taxon>
    </lineage>
</organism>
<dbReference type="AlphaFoldDB" id="A0A8G1R1E0"/>
<name>A0A8G1R1E0_9EURO</name>
<protein>
    <submittedName>
        <fullName evidence="2">Uncharacterized protein</fullName>
    </submittedName>
</protein>
<feature type="compositionally biased region" description="Basic and acidic residues" evidence="1">
    <location>
        <begin position="1"/>
        <end position="12"/>
    </location>
</feature>
<evidence type="ECO:0000313" key="2">
    <source>
        <dbReference type="EMBL" id="RAH58271.1"/>
    </source>
</evidence>
<reference evidence="2 3" key="1">
    <citation type="submission" date="2018-02" db="EMBL/GenBank/DDBJ databases">
        <title>The genomes of Aspergillus section Nigri reveals drivers in fungal speciation.</title>
        <authorList>
            <consortium name="DOE Joint Genome Institute"/>
            <person name="Vesth T.C."/>
            <person name="Nybo J."/>
            <person name="Theobald S."/>
            <person name="Brandl J."/>
            <person name="Frisvad J.C."/>
            <person name="Nielsen K.F."/>
            <person name="Lyhne E.K."/>
            <person name="Kogle M.E."/>
            <person name="Kuo A."/>
            <person name="Riley R."/>
            <person name="Clum A."/>
            <person name="Nolan M."/>
            <person name="Lipzen A."/>
            <person name="Salamov A."/>
            <person name="Henrissat B."/>
            <person name="Wiebenga A."/>
            <person name="De vries R.P."/>
            <person name="Grigoriev I.V."/>
            <person name="Mortensen U.H."/>
            <person name="Andersen M.R."/>
            <person name="Baker S.E."/>
        </authorList>
    </citation>
    <scope>NUCLEOTIDE SEQUENCE [LARGE SCALE GENOMIC DNA]</scope>
    <source>
        <strain evidence="2 3">CBS 112811</strain>
    </source>
</reference>
<sequence>MPSRASGKDRGTHMVPEGEDINPDQRGHPITGFPANSCCILYVPFLSHSPPLSPSPLPSFKFSTSIRYRATSWVYPSTPY</sequence>
<keyword evidence="3" id="KW-1185">Reference proteome</keyword>
<dbReference type="RefSeq" id="XP_025516193.1">
    <property type="nucleotide sequence ID" value="XM_025655083.1"/>
</dbReference>
<accession>A0A8G1R1E0</accession>
<gene>
    <name evidence="2" type="ORF">BO85DRAFT_270778</name>
</gene>
<dbReference type="GeneID" id="37158485"/>
<feature type="region of interest" description="Disordered" evidence="1">
    <location>
        <begin position="1"/>
        <end position="28"/>
    </location>
</feature>
<evidence type="ECO:0000313" key="3">
    <source>
        <dbReference type="Proteomes" id="UP000249526"/>
    </source>
</evidence>
<dbReference type="EMBL" id="KZ825060">
    <property type="protein sequence ID" value="RAH58271.1"/>
    <property type="molecule type" value="Genomic_DNA"/>
</dbReference>
<evidence type="ECO:0000256" key="1">
    <source>
        <dbReference type="SAM" id="MobiDB-lite"/>
    </source>
</evidence>